<dbReference type="Proteomes" id="UP000340077">
    <property type="component" value="Unassembled WGS sequence"/>
</dbReference>
<dbReference type="AlphaFoldDB" id="A0A5M3PIK9"/>
<gene>
    <name evidence="3" type="ORF">MS5N3_01930</name>
</gene>
<dbReference type="InterPro" id="IPR013424">
    <property type="entry name" value="Ice-binding_C"/>
</dbReference>
<dbReference type="Pfam" id="PF07589">
    <property type="entry name" value="PEP-CTERM"/>
    <property type="match status" value="1"/>
</dbReference>
<name>A0A5M3PIK9_9GAMM</name>
<protein>
    <recommendedName>
        <fullName evidence="2">Ice-binding protein C-terminal domain-containing protein</fullName>
    </recommendedName>
</protein>
<evidence type="ECO:0000313" key="4">
    <source>
        <dbReference type="Proteomes" id="UP000340077"/>
    </source>
</evidence>
<dbReference type="NCBIfam" id="TIGR02595">
    <property type="entry name" value="PEP_CTERM"/>
    <property type="match status" value="1"/>
</dbReference>
<reference evidence="3 4" key="1">
    <citation type="journal article" date="2019" name="J. Gen. Appl. Microbiol.">
        <title>Aerobic degradation of cis-dichloroethene by the marine bacterium Marinobacter salsuginis strain 5N-3.</title>
        <authorList>
            <person name="Inoue Y."/>
            <person name="Fukunaga Y."/>
            <person name="Katsumata H."/>
            <person name="Ohji S."/>
            <person name="Hosoyama A."/>
            <person name="Mori K."/>
            <person name="Ando K."/>
        </authorList>
    </citation>
    <scope>NUCLEOTIDE SEQUENCE [LARGE SCALE GENOMIC DNA]</scope>
    <source>
        <strain evidence="3 4">5N-3</strain>
    </source>
</reference>
<feature type="chain" id="PRO_5024300655" description="Ice-binding protein C-terminal domain-containing protein" evidence="1">
    <location>
        <begin position="22"/>
        <end position="167"/>
    </location>
</feature>
<evidence type="ECO:0000313" key="3">
    <source>
        <dbReference type="EMBL" id="GBO82742.1"/>
    </source>
</evidence>
<keyword evidence="1" id="KW-0732">Signal</keyword>
<keyword evidence="4" id="KW-1185">Reference proteome</keyword>
<dbReference type="EMBL" id="BGZH01000001">
    <property type="protein sequence ID" value="GBO82742.1"/>
    <property type="molecule type" value="Genomic_DNA"/>
</dbReference>
<sequence>MYKAIGGVVAGTLLAVSGANAGMITDTVNQSQYVGWYGSHSYTHNINDDGFVLGSAVSGSLSIDIADDSSRWWDFGETILFVIEAFDFDTGGIQFGTANFGNNLQAQALGALNADGYLDVTVTSLYGDFYVGRSVLTVITEAVPEPGTLALLGLGLAGLGAARRRKA</sequence>
<evidence type="ECO:0000256" key="1">
    <source>
        <dbReference type="SAM" id="SignalP"/>
    </source>
</evidence>
<proteinExistence type="predicted"/>
<evidence type="ECO:0000259" key="2">
    <source>
        <dbReference type="Pfam" id="PF07589"/>
    </source>
</evidence>
<comment type="caution">
    <text evidence="3">The sequence shown here is derived from an EMBL/GenBank/DDBJ whole genome shotgun (WGS) entry which is preliminary data.</text>
</comment>
<feature type="domain" description="Ice-binding protein C-terminal" evidence="2">
    <location>
        <begin position="142"/>
        <end position="165"/>
    </location>
</feature>
<accession>A0A5M3PIK9</accession>
<feature type="signal peptide" evidence="1">
    <location>
        <begin position="1"/>
        <end position="21"/>
    </location>
</feature>
<organism evidence="3 4">
    <name type="scientific">Marinobacter salsuginis</name>
    <dbReference type="NCBI Taxonomy" id="418719"/>
    <lineage>
        <taxon>Bacteria</taxon>
        <taxon>Pseudomonadati</taxon>
        <taxon>Pseudomonadota</taxon>
        <taxon>Gammaproteobacteria</taxon>
        <taxon>Pseudomonadales</taxon>
        <taxon>Marinobacteraceae</taxon>
        <taxon>Marinobacter</taxon>
    </lineage>
</organism>